<dbReference type="Proteomes" id="UP000283513">
    <property type="component" value="Unassembled WGS sequence"/>
</dbReference>
<feature type="domain" description="BIG2" evidence="1">
    <location>
        <begin position="338"/>
        <end position="396"/>
    </location>
</feature>
<dbReference type="Pfam" id="PF02368">
    <property type="entry name" value="Big_2"/>
    <property type="match status" value="3"/>
</dbReference>
<gene>
    <name evidence="2" type="ORF">DW856_00520</name>
</gene>
<dbReference type="InterPro" id="IPR003343">
    <property type="entry name" value="Big_2"/>
</dbReference>
<comment type="caution">
    <text evidence="2">The sequence shown here is derived from an EMBL/GenBank/DDBJ whole genome shotgun (WGS) entry which is preliminary data.</text>
</comment>
<name>A0A3R6AV36_9FIRM</name>
<feature type="domain" description="BIG2" evidence="1">
    <location>
        <begin position="103"/>
        <end position="177"/>
    </location>
</feature>
<sequence>MRERGRKNRTSAAMLAGWKKAVVLMLALIVCISSVVVPQPEEVSAKQAAYLDYYGKDKPKNQIVFATSDDAKWHKANEGCCNVSKNNGTYNHYHCMKKKTVYAGEKFTIVPVAMFKNGVVVGSKNSKDGIKSGELKYKSSNTSIATVNAKGVVTVKKKGKCKITVTSIYDSKVKGTLSLTVSKGKQKAKITLKEKKASIVVGKTTTIKVKSFKGISNKNIAFSSSDKKVATVSSKGKVTGKKAGKATITVTSLINKNVKAKFTITVKTADMIDTDYSEKGKGKIVLEEDNVVLYPEKSFHKIYDHCGDAHSLEYYTEDHESMDQFIGEQLLVQKEKYGQAQIKVKRITGVKNSAVSYKSSNTSVAAVSSTGFVTPKKVGTATITVTSKANKKVQAKYKVTVKKNDMVLAVGFDMYDNIKYYVKKNDDGTIENRSMVVSTEFFSADKKVAESCDYSYNIASNNKIIMTSSNENVLRVTADERLEVIGRGSSIITLKTADGRWSYSWKVTVSDKQTSFSKYVTGFRTGKGMDEDDEKYGFVTKL</sequence>
<evidence type="ECO:0000313" key="3">
    <source>
        <dbReference type="Proteomes" id="UP000283513"/>
    </source>
</evidence>
<dbReference type="SUPFAM" id="SSF49373">
    <property type="entry name" value="Invasin/intimin cell-adhesion fragments"/>
    <property type="match status" value="3"/>
</dbReference>
<proteinExistence type="predicted"/>
<reference evidence="2 3" key="1">
    <citation type="submission" date="2018-08" db="EMBL/GenBank/DDBJ databases">
        <title>A genome reference for cultivated species of the human gut microbiota.</title>
        <authorList>
            <person name="Zou Y."/>
            <person name="Xue W."/>
            <person name="Luo G."/>
        </authorList>
    </citation>
    <scope>NUCLEOTIDE SEQUENCE [LARGE SCALE GENOMIC DNA]</scope>
    <source>
        <strain evidence="2 3">AM37-1AC</strain>
    </source>
</reference>
<dbReference type="InterPro" id="IPR045197">
    <property type="entry name" value="NUP210-like"/>
</dbReference>
<dbReference type="SMART" id="SM00635">
    <property type="entry name" value="BID_2"/>
    <property type="match status" value="3"/>
</dbReference>
<dbReference type="PANTHER" id="PTHR23019">
    <property type="entry name" value="NUCLEAR PORE MEMBRANE GLYCOPROTEIN GP210-RELATED"/>
    <property type="match status" value="1"/>
</dbReference>
<feature type="domain" description="BIG2" evidence="1">
    <location>
        <begin position="186"/>
        <end position="262"/>
    </location>
</feature>
<evidence type="ECO:0000259" key="1">
    <source>
        <dbReference type="SMART" id="SM00635"/>
    </source>
</evidence>
<dbReference type="Gene3D" id="2.60.40.1080">
    <property type="match status" value="4"/>
</dbReference>
<dbReference type="RefSeq" id="WP_118596971.1">
    <property type="nucleotide sequence ID" value="NZ_QSHO01000001.1"/>
</dbReference>
<organism evidence="2 3">
    <name type="scientific">Roseburia intestinalis</name>
    <dbReference type="NCBI Taxonomy" id="166486"/>
    <lineage>
        <taxon>Bacteria</taxon>
        <taxon>Bacillati</taxon>
        <taxon>Bacillota</taxon>
        <taxon>Clostridia</taxon>
        <taxon>Lachnospirales</taxon>
        <taxon>Lachnospiraceae</taxon>
        <taxon>Roseburia</taxon>
    </lineage>
</organism>
<dbReference type="PANTHER" id="PTHR23019:SF0">
    <property type="entry name" value="NUCLEAR PORE MEMBRANE GLYCOPROTEIN 210"/>
    <property type="match status" value="1"/>
</dbReference>
<dbReference type="EMBL" id="QSHO01000001">
    <property type="protein sequence ID" value="RHC20735.1"/>
    <property type="molecule type" value="Genomic_DNA"/>
</dbReference>
<dbReference type="InterPro" id="IPR008964">
    <property type="entry name" value="Invasin/intimin_cell_adhesion"/>
</dbReference>
<dbReference type="AlphaFoldDB" id="A0A3R6AV36"/>
<evidence type="ECO:0000313" key="2">
    <source>
        <dbReference type="EMBL" id="RHC20735.1"/>
    </source>
</evidence>
<protein>
    <recommendedName>
        <fullName evidence="1">BIG2 domain-containing protein</fullName>
    </recommendedName>
</protein>
<accession>A0A3R6AV36</accession>